<dbReference type="SUPFAM" id="SSF55681">
    <property type="entry name" value="Class II aaRS and biotin synthetases"/>
    <property type="match status" value="1"/>
</dbReference>
<gene>
    <name evidence="5" type="ORF">G5714_011386</name>
</gene>
<feature type="compositionally biased region" description="Basic and acidic residues" evidence="3">
    <location>
        <begin position="123"/>
        <end position="134"/>
    </location>
</feature>
<dbReference type="Pfam" id="PF03099">
    <property type="entry name" value="BPL_LplA_LipB"/>
    <property type="match status" value="1"/>
</dbReference>
<evidence type="ECO:0000256" key="2">
    <source>
        <dbReference type="ARBA" id="ARBA00022598"/>
    </source>
</evidence>
<organism evidence="5 6">
    <name type="scientific">Onychostoma macrolepis</name>
    <dbReference type="NCBI Taxonomy" id="369639"/>
    <lineage>
        <taxon>Eukaryota</taxon>
        <taxon>Metazoa</taxon>
        <taxon>Chordata</taxon>
        <taxon>Craniata</taxon>
        <taxon>Vertebrata</taxon>
        <taxon>Euteleostomi</taxon>
        <taxon>Actinopterygii</taxon>
        <taxon>Neopterygii</taxon>
        <taxon>Teleostei</taxon>
        <taxon>Ostariophysi</taxon>
        <taxon>Cypriniformes</taxon>
        <taxon>Cyprinidae</taxon>
        <taxon>Acrossocheilinae</taxon>
        <taxon>Onychostoma</taxon>
    </lineage>
</organism>
<dbReference type="Proteomes" id="UP000579812">
    <property type="component" value="Unassembled WGS sequence"/>
</dbReference>
<evidence type="ECO:0000259" key="4">
    <source>
        <dbReference type="PROSITE" id="PS51733"/>
    </source>
</evidence>
<keyword evidence="2" id="KW-0436">Ligase</keyword>
<feature type="compositionally biased region" description="Polar residues" evidence="3">
    <location>
        <begin position="135"/>
        <end position="146"/>
    </location>
</feature>
<dbReference type="InterPro" id="IPR004143">
    <property type="entry name" value="BPL_LPL_catalytic"/>
</dbReference>
<feature type="domain" description="BPL/LPL catalytic" evidence="4">
    <location>
        <begin position="475"/>
        <end position="665"/>
    </location>
</feature>
<dbReference type="Gene3D" id="3.30.930.10">
    <property type="entry name" value="Bira Bifunctional Protein, Domain 2"/>
    <property type="match status" value="1"/>
</dbReference>
<keyword evidence="6" id="KW-1185">Reference proteome</keyword>
<evidence type="ECO:0000313" key="5">
    <source>
        <dbReference type="EMBL" id="KAF4108627.1"/>
    </source>
</evidence>
<dbReference type="PANTHER" id="PTHR12835">
    <property type="entry name" value="BIOTIN PROTEIN LIGASE"/>
    <property type="match status" value="1"/>
</dbReference>
<dbReference type="InterPro" id="IPR004408">
    <property type="entry name" value="Biotin_CoA_COase_ligase"/>
</dbReference>
<proteinExistence type="inferred from homology"/>
<name>A0A7J6CMS8_9TELE</name>
<feature type="region of interest" description="Disordered" evidence="3">
    <location>
        <begin position="123"/>
        <end position="157"/>
    </location>
</feature>
<evidence type="ECO:0000256" key="3">
    <source>
        <dbReference type="SAM" id="MobiDB-lite"/>
    </source>
</evidence>
<evidence type="ECO:0000313" key="6">
    <source>
        <dbReference type="Proteomes" id="UP000579812"/>
    </source>
</evidence>
<dbReference type="GO" id="GO:0004077">
    <property type="term" value="F:biotin--[biotin carboxyl-carrier protein] ligase activity"/>
    <property type="evidence" value="ECO:0007669"/>
    <property type="project" value="InterPro"/>
</dbReference>
<dbReference type="GO" id="GO:0005737">
    <property type="term" value="C:cytoplasm"/>
    <property type="evidence" value="ECO:0007669"/>
    <property type="project" value="TreeGrafter"/>
</dbReference>
<dbReference type="EMBL" id="JAAMOB010000010">
    <property type="protein sequence ID" value="KAF4108627.1"/>
    <property type="molecule type" value="Genomic_DNA"/>
</dbReference>
<reference evidence="5 6" key="1">
    <citation type="submission" date="2020-04" db="EMBL/GenBank/DDBJ databases">
        <title>Chromosome-level genome assembly of a cyprinid fish Onychostoma macrolepis by integration of Nanopore Sequencing, Bionano and Hi-C technology.</title>
        <authorList>
            <person name="Wang D."/>
        </authorList>
    </citation>
    <scope>NUCLEOTIDE SEQUENCE [LARGE SCALE GENOMIC DNA]</scope>
    <source>
        <strain evidence="5">SWU-2019</strain>
        <tissue evidence="5">Muscle</tissue>
    </source>
</reference>
<evidence type="ECO:0000256" key="1">
    <source>
        <dbReference type="ARBA" id="ARBA00009934"/>
    </source>
</evidence>
<sequence>MCVCLQACEDLSKWTLLGSSLVCGQRLENIAFIIEATSRQKVPVSPHRTNEKGLNWSDYCLPLAYRPGQPYRAVAEASLENFSRLGVAFMEDRLHMDNGLIPEKIVSVLLRETALEELFEQDSRRRIEAKRPSEPTEQPDSPQLHQQEPELPSEHRHMDGRHLHLSSCHECLELENSTILSVKRSGSGKPPNLLVFTGGCEQRFQEIRSLLEECVDTESYAVYHLRPQQALSDPWLENTLLLVLATDETLAPALQLRFLSYLSRGGRLLGLSCSLCPAGLSLRPADAQSDRICTLSFTKADSSELRLSVLSSGSVYERDGAGGGQVELWGQTGAQEMAIVRVTHGEDSGEAVLCQVRLETAPDAQGSAGFSELKMSNAQRYEVLTEILTSLGLSCELRRVPAHSPIYLLGTHTEQTGWFLRWLRAQAEGSGGVVRCAAGVLRVVWAGDEAPDLCEGELALHTEPPQSFSEHFCLQTYKQHLQTQRLGRTVLYADVTCSTMSLLGGLMPPQDTGLIAIAARQTQGKGRGGNAWLSPLGCAMFTLHLQLPVNSPLGQRIPFLQHLAALAVVQSVRTLPGYEDVDLRLKWPNDIYYSNLMKLGGVLVNSSVTGQTFSLLIGCGFNVSNSNPTVCINDLLRQQKLDPLAPAQLIARSVTLLERYVSEFQLRGTQTLLPLYYSRWVHSGTHVRLWSEDGPEAEVLGLDENGFLQVRAGDQSVVSVQPDGNSFDMLRNLVVTKTS</sequence>
<accession>A0A7J6CMS8</accession>
<dbReference type="NCBIfam" id="TIGR00121">
    <property type="entry name" value="birA_ligase"/>
    <property type="match status" value="1"/>
</dbReference>
<comment type="similarity">
    <text evidence="1">Belongs to the biotin--protein ligase family.</text>
</comment>
<dbReference type="PANTHER" id="PTHR12835:SF5">
    <property type="entry name" value="BIOTIN--PROTEIN LIGASE"/>
    <property type="match status" value="1"/>
</dbReference>
<dbReference type="CDD" id="cd16442">
    <property type="entry name" value="BPL"/>
    <property type="match status" value="1"/>
</dbReference>
<comment type="caution">
    <text evidence="5">The sequence shown here is derived from an EMBL/GenBank/DDBJ whole genome shotgun (WGS) entry which is preliminary data.</text>
</comment>
<dbReference type="InterPro" id="IPR045864">
    <property type="entry name" value="aa-tRNA-synth_II/BPL/LPL"/>
</dbReference>
<dbReference type="AlphaFoldDB" id="A0A7J6CMS8"/>
<dbReference type="PROSITE" id="PS51733">
    <property type="entry name" value="BPL_LPL_CATALYTIC"/>
    <property type="match status" value="1"/>
</dbReference>
<protein>
    <recommendedName>
        <fullName evidence="4">BPL/LPL catalytic domain-containing protein</fullName>
    </recommendedName>
</protein>